<evidence type="ECO:0000313" key="3">
    <source>
        <dbReference type="EMBL" id="MBO0477242.1"/>
    </source>
</evidence>
<protein>
    <submittedName>
        <fullName evidence="3">Uncharacterized protein</fullName>
    </submittedName>
</protein>
<evidence type="ECO:0000256" key="1">
    <source>
        <dbReference type="SAM" id="MobiDB-lite"/>
    </source>
</evidence>
<keyword evidence="2" id="KW-0812">Transmembrane</keyword>
<proteinExistence type="predicted"/>
<comment type="caution">
    <text evidence="3">The sequence shown here is derived from an EMBL/GenBank/DDBJ whole genome shotgun (WGS) entry which is preliminary data.</text>
</comment>
<keyword evidence="4" id="KW-1185">Reference proteome</keyword>
<evidence type="ECO:0000256" key="2">
    <source>
        <dbReference type="SAM" id="Phobius"/>
    </source>
</evidence>
<dbReference type="RefSeq" id="WP_206967028.1">
    <property type="nucleotide sequence ID" value="NZ_JAFLVX010000022.1"/>
</dbReference>
<accession>A0ABS3HVL1</accession>
<gene>
    <name evidence="3" type="ORF">DOK76_09165</name>
</gene>
<organism evidence="3 4">
    <name type="scientific">Candidatus Vagococcus giribetii</name>
    <dbReference type="NCBI Taxonomy" id="2230876"/>
    <lineage>
        <taxon>Bacteria</taxon>
        <taxon>Bacillati</taxon>
        <taxon>Bacillota</taxon>
        <taxon>Bacilli</taxon>
        <taxon>Lactobacillales</taxon>
        <taxon>Enterococcaceae</taxon>
        <taxon>Vagococcus</taxon>
    </lineage>
</organism>
<keyword evidence="2" id="KW-0472">Membrane</keyword>
<keyword evidence="2" id="KW-1133">Transmembrane helix</keyword>
<reference evidence="3 4" key="1">
    <citation type="submission" date="2021-03" db="EMBL/GenBank/DDBJ databases">
        <title>Enterococcal diversity collection.</title>
        <authorList>
            <person name="Gilmore M.S."/>
            <person name="Schwartzman J."/>
            <person name="Van Tyne D."/>
            <person name="Martin M."/>
            <person name="Earl A.M."/>
            <person name="Manson A.L."/>
            <person name="Straub T."/>
            <person name="Salamzade R."/>
            <person name="Saavedra J."/>
            <person name="Lebreton F."/>
            <person name="Prichula J."/>
            <person name="Schaufler K."/>
            <person name="Gaca A."/>
            <person name="Sgardioli B."/>
            <person name="Wagenaar J."/>
            <person name="Strong T."/>
        </authorList>
    </citation>
    <scope>NUCLEOTIDE SEQUENCE [LARGE SCALE GENOMIC DNA]</scope>
    <source>
        <strain evidence="3 4">DIV0080</strain>
    </source>
</reference>
<dbReference type="Proteomes" id="UP000664857">
    <property type="component" value="Unassembled WGS sequence"/>
</dbReference>
<feature type="compositionally biased region" description="Basic and acidic residues" evidence="1">
    <location>
        <begin position="209"/>
        <end position="226"/>
    </location>
</feature>
<name>A0ABS3HVL1_9ENTE</name>
<evidence type="ECO:0000313" key="4">
    <source>
        <dbReference type="Proteomes" id="UP000664857"/>
    </source>
</evidence>
<dbReference type="EMBL" id="JAFLVX010000022">
    <property type="protein sequence ID" value="MBO0477242.1"/>
    <property type="molecule type" value="Genomic_DNA"/>
</dbReference>
<feature type="region of interest" description="Disordered" evidence="1">
    <location>
        <begin position="209"/>
        <end position="241"/>
    </location>
</feature>
<sequence length="283" mass="32221">MKDGKIQGTGFIIAVIFTFIMLTAGRVPTIEEQETAKQQAKIQKSEAESDLGYVNRMFVKSNSIVNSDGTELPKVKSKDINSTEIERFLLKNGQTLNFSFKLYDQNISSDDLTNNIMTTAPVEMVKKLDFENIRLEDNIDNMEFKNLRDFKLDEENMIISFNADLVEDQEYGIFSHETYLKVNLDYIDDSNTFNNHYVVNYAITSESREAGKNRTYEDDGTVKGRGDVSSNQQNKNTYKKETYVKGEDTTIPINDGNIEDWEHILDADQIEDGIAADGEGIYD</sequence>
<feature type="transmembrane region" description="Helical" evidence="2">
    <location>
        <begin position="6"/>
        <end position="24"/>
    </location>
</feature>